<dbReference type="GeneTree" id="ENSGT00940000156291"/>
<keyword evidence="6" id="KW-0677">Repeat</keyword>
<dbReference type="FunFam" id="2.60.40.150:FF:000076">
    <property type="entry name" value="multiple C2 and transmembrane domain-containing protein 2 isoform X1"/>
    <property type="match status" value="1"/>
</dbReference>
<comment type="similarity">
    <text evidence="3">Belongs to the MCTP family.</text>
</comment>
<dbReference type="PRINTS" id="PR00360">
    <property type="entry name" value="C2DOMAIN"/>
</dbReference>
<dbReference type="SMART" id="SM00239">
    <property type="entry name" value="C2"/>
    <property type="match status" value="3"/>
</dbReference>
<reference evidence="13" key="4">
    <citation type="submission" date="2025-09" db="UniProtKB">
        <authorList>
            <consortium name="Ensembl"/>
        </authorList>
    </citation>
    <scope>IDENTIFICATION</scope>
</reference>
<reference evidence="13" key="2">
    <citation type="submission" date="2020-02" db="EMBL/GenBank/DDBJ databases">
        <title>Esox lucius (northern pike) genome, fEsoLuc1, primary haplotype.</title>
        <authorList>
            <person name="Myers G."/>
            <person name="Karagic N."/>
            <person name="Meyer A."/>
            <person name="Pippel M."/>
            <person name="Reichard M."/>
            <person name="Winkler S."/>
            <person name="Tracey A."/>
            <person name="Sims Y."/>
            <person name="Howe K."/>
            <person name="Rhie A."/>
            <person name="Formenti G."/>
            <person name="Durbin R."/>
            <person name="Fedrigo O."/>
            <person name="Jarvis E.D."/>
        </authorList>
    </citation>
    <scope>NUCLEOTIDE SEQUENCE [LARGE SCALE GENOMIC DNA]</scope>
</reference>
<comment type="subcellular location">
    <subcellularLocation>
        <location evidence="2">Membrane</location>
        <topology evidence="2">Multi-pass membrane protein</topology>
    </subcellularLocation>
</comment>
<dbReference type="FunFam" id="2.60.40.150:FF:000019">
    <property type="entry name" value="Multiple C2 and transmembrane domain-containing protein 2 isoform 1"/>
    <property type="match status" value="1"/>
</dbReference>
<dbReference type="InterPro" id="IPR035892">
    <property type="entry name" value="C2_domain_sf"/>
</dbReference>
<dbReference type="Bgee" id="ENSELUG00000017391">
    <property type="expression patterns" value="Expressed in nose and 12 other cell types or tissues"/>
</dbReference>
<feature type="domain" description="C2" evidence="12">
    <location>
        <begin position="582"/>
        <end position="699"/>
    </location>
</feature>
<dbReference type="Pfam" id="PF08372">
    <property type="entry name" value="PRT_C"/>
    <property type="match status" value="1"/>
</dbReference>
<sequence length="966" mass="108620">MDPPSKKPGVLSNLRLRARPLLSSMRRRRKSPTEPGVHTENVLDNKMSASAPDMRHVKRETFHVAPASPLPPRDQQSYSNPTTPSSSAAGDRRQGAAANSVAPVGMAAPNQLSVSGDQMGWTSQESVVSGRSAGSYRGVNVGPLEMDLSAESLALIQPAGCCPGGEAGVTGTVDMEHTEFCTDSTPGPRRRNSSDNSASSSYGRNSGDRDPPALCRRQSDEAAASPAAMYIGDVPSVQVSEDMTQNGNIHDLENRTPQNMENISFEAVSSGDLLSVSDGPRVTQRSYLLNIKLKEGRSLVIRDRCGTSDPYVKFKLDGKTIYKSKVVYKNLNPTWNESFSVPIRDLAQRLYIKVYDRDLTMDDFMGSSYVLLSDLELEKTCQLSLRLDDPNSLEDDMGVIMLDMCLSPRDGDKPRNSRWSVRKRSIRSPVTQSGRLSEALRKSQLWSGVVGVTLVEGQDLPEDGAGELFVRFRLGDQRYKSRNQPRKANPQWRERFDFNQFPNGPGVLEVEVWNKEGRKYEECYGRCEVDLSRVPANQSQLFNSPLDQGKGQVVFLVTVSACSGVSISDLCAPPLEEPEERKTTLERYSLKRSFKNLRDVGFLQVKVIKANDLLAADLNGKSDPFCVLELGNDRLQTHTLYKTLNPDWNKVFTFPVKDIHDVLELTIFDEDGDKAPDFLGKVAIPLLSIHNGQQICCPLKKEDLGGLSKGSISLEMELIFNPVRAGVKTFKPKEKKFIEDNPKFSKKILSRNVHRVRNLCRAVQSALQYIKTCFQWQSFQRSLTAFLVFLLAVWHWEFYMLPLCLVLLITWNYVQIASGRANQDLDNMYLGDEDDDDEKDSEKRGLMEKIHMVQETVVTVQNLLEEIACFGERIKNTFNWSVPFLSNLAFLLLLTATVITYFIPMRYIVLIWGINKFTKKLRDPYAIDNNEMLDFLRRVPSDVQKVQYRELKTTGAQSPLRRKRTV</sequence>
<dbReference type="GO" id="GO:0030672">
    <property type="term" value="C:synaptic vesicle membrane"/>
    <property type="evidence" value="ECO:0007669"/>
    <property type="project" value="TreeGrafter"/>
</dbReference>
<reference evidence="14" key="1">
    <citation type="journal article" date="2014" name="PLoS ONE">
        <title>The genome and linkage map of the northern pike (Esox lucius): conserved synteny revealed between the salmonid sister group and the Neoteleostei.</title>
        <authorList>
            <person name="Rondeau E.B."/>
            <person name="Minkley D.R."/>
            <person name="Leong J.S."/>
            <person name="Messmer A.M."/>
            <person name="Jantzen J.R."/>
            <person name="von Schalburg K.R."/>
            <person name="Lemon C."/>
            <person name="Bird N.H."/>
            <person name="Koop B.F."/>
        </authorList>
    </citation>
    <scope>NUCLEOTIDE SEQUENCE</scope>
</reference>
<evidence type="ECO:0000256" key="5">
    <source>
        <dbReference type="ARBA" id="ARBA00022723"/>
    </source>
</evidence>
<evidence type="ECO:0000256" key="11">
    <source>
        <dbReference type="SAM" id="Phobius"/>
    </source>
</evidence>
<proteinExistence type="inferred from homology"/>
<dbReference type="SUPFAM" id="SSF49562">
    <property type="entry name" value="C2 domain (Calcium/lipid-binding domain, CaLB)"/>
    <property type="match status" value="3"/>
</dbReference>
<dbReference type="PANTHER" id="PTHR45911">
    <property type="entry name" value="C2 DOMAIN-CONTAINING PROTEIN"/>
    <property type="match status" value="1"/>
</dbReference>
<dbReference type="PROSITE" id="PS50004">
    <property type="entry name" value="C2"/>
    <property type="match status" value="3"/>
</dbReference>
<dbReference type="GO" id="GO:0005509">
    <property type="term" value="F:calcium ion binding"/>
    <property type="evidence" value="ECO:0007669"/>
    <property type="project" value="TreeGrafter"/>
</dbReference>
<evidence type="ECO:0000256" key="7">
    <source>
        <dbReference type="ARBA" id="ARBA00022837"/>
    </source>
</evidence>
<evidence type="ECO:0000256" key="1">
    <source>
        <dbReference type="ARBA" id="ARBA00001913"/>
    </source>
</evidence>
<feature type="domain" description="C2" evidence="12">
    <location>
        <begin position="269"/>
        <end position="385"/>
    </location>
</feature>
<dbReference type="InterPro" id="IPR000008">
    <property type="entry name" value="C2_dom"/>
</dbReference>
<evidence type="ECO:0000256" key="2">
    <source>
        <dbReference type="ARBA" id="ARBA00004141"/>
    </source>
</evidence>
<evidence type="ECO:0000313" key="13">
    <source>
        <dbReference type="Ensembl" id="ENSELUP00000017691.3"/>
    </source>
</evidence>
<feature type="transmembrane region" description="Helical" evidence="11">
    <location>
        <begin position="888"/>
        <end position="912"/>
    </location>
</feature>
<evidence type="ECO:0000256" key="6">
    <source>
        <dbReference type="ARBA" id="ARBA00022737"/>
    </source>
</evidence>
<organism evidence="13 14">
    <name type="scientific">Esox lucius</name>
    <name type="common">Northern pike</name>
    <dbReference type="NCBI Taxonomy" id="8010"/>
    <lineage>
        <taxon>Eukaryota</taxon>
        <taxon>Metazoa</taxon>
        <taxon>Chordata</taxon>
        <taxon>Craniata</taxon>
        <taxon>Vertebrata</taxon>
        <taxon>Euteleostomi</taxon>
        <taxon>Actinopterygii</taxon>
        <taxon>Neopterygii</taxon>
        <taxon>Teleostei</taxon>
        <taxon>Protacanthopterygii</taxon>
        <taxon>Esociformes</taxon>
        <taxon>Esocidae</taxon>
        <taxon>Esox</taxon>
    </lineage>
</organism>
<dbReference type="OMA" id="ASNVMQM"/>
<evidence type="ECO:0000259" key="12">
    <source>
        <dbReference type="PROSITE" id="PS50004"/>
    </source>
</evidence>
<keyword evidence="8 11" id="KW-1133">Transmembrane helix</keyword>
<keyword evidence="4 11" id="KW-0812">Transmembrane</keyword>
<name>A0A3P8YPA0_ESOLU</name>
<dbReference type="Pfam" id="PF00168">
    <property type="entry name" value="C2"/>
    <property type="match status" value="3"/>
</dbReference>
<dbReference type="PANTHER" id="PTHR45911:SF2">
    <property type="entry name" value="MULTIPLE C2 AND TRANSMEMBRANE DOMAIN-CONTAINING PROTEIN 2"/>
    <property type="match status" value="1"/>
</dbReference>
<dbReference type="CTD" id="562526"/>
<feature type="region of interest" description="Disordered" evidence="10">
    <location>
        <begin position="1"/>
        <end position="131"/>
    </location>
</feature>
<dbReference type="KEGG" id="els:105016658"/>
<keyword evidence="5" id="KW-0479">Metal-binding</keyword>
<accession>A0A3P8YPA0</accession>
<protein>
    <recommendedName>
        <fullName evidence="12">C2 domain-containing protein</fullName>
    </recommendedName>
</protein>
<evidence type="ECO:0000256" key="3">
    <source>
        <dbReference type="ARBA" id="ARBA00007923"/>
    </source>
</evidence>
<dbReference type="InParanoid" id="A0A3P8YPA0"/>
<evidence type="ECO:0000256" key="10">
    <source>
        <dbReference type="SAM" id="MobiDB-lite"/>
    </source>
</evidence>
<keyword evidence="9 11" id="KW-0472">Membrane</keyword>
<feature type="transmembrane region" description="Helical" evidence="11">
    <location>
        <begin position="785"/>
        <end position="811"/>
    </location>
</feature>
<dbReference type="Gene3D" id="2.60.40.150">
    <property type="entry name" value="C2 domain"/>
    <property type="match status" value="3"/>
</dbReference>
<feature type="region of interest" description="Disordered" evidence="10">
    <location>
        <begin position="178"/>
        <end position="227"/>
    </location>
</feature>
<dbReference type="AlphaFoldDB" id="A0A3P8YPA0"/>
<feature type="compositionally biased region" description="Polar residues" evidence="10">
    <location>
        <begin position="74"/>
        <end position="88"/>
    </location>
</feature>
<dbReference type="RefSeq" id="XP_028969939.2">
    <property type="nucleotide sequence ID" value="XM_029114106.2"/>
</dbReference>
<feature type="compositionally biased region" description="Polar residues" evidence="10">
    <location>
        <begin position="110"/>
        <end position="129"/>
    </location>
</feature>
<feature type="domain" description="C2" evidence="12">
    <location>
        <begin position="432"/>
        <end position="544"/>
    </location>
</feature>
<keyword evidence="7" id="KW-0106">Calcium</keyword>
<reference evidence="13" key="3">
    <citation type="submission" date="2025-08" db="UniProtKB">
        <authorList>
            <consortium name="Ensembl"/>
        </authorList>
    </citation>
    <scope>IDENTIFICATION</scope>
</reference>
<dbReference type="Ensembl" id="ENSELUT00000040283.3">
    <property type="protein sequence ID" value="ENSELUP00000017691.3"/>
    <property type="gene ID" value="ENSELUG00000017391.3"/>
</dbReference>
<dbReference type="GO" id="GO:0046928">
    <property type="term" value="P:regulation of neurotransmitter secretion"/>
    <property type="evidence" value="ECO:0007669"/>
    <property type="project" value="TreeGrafter"/>
</dbReference>
<dbReference type="Proteomes" id="UP000265140">
    <property type="component" value="Chromosome 17"/>
</dbReference>
<dbReference type="InterPro" id="IPR013583">
    <property type="entry name" value="MCTP_C"/>
</dbReference>
<dbReference type="FunFam" id="2.60.40.150:FF:000174">
    <property type="entry name" value="Multiple C2 domains, transmembrane 2a"/>
    <property type="match status" value="1"/>
</dbReference>
<dbReference type="CDD" id="cd08376">
    <property type="entry name" value="C2B_MCTP_PRT"/>
    <property type="match status" value="1"/>
</dbReference>
<keyword evidence="14" id="KW-1185">Reference proteome</keyword>
<comment type="cofactor">
    <cofactor evidence="1">
        <name>Ca(2+)</name>
        <dbReference type="ChEBI" id="CHEBI:29108"/>
    </cofactor>
</comment>
<dbReference type="CDD" id="cd04042">
    <property type="entry name" value="C2A_MCTP_PRT"/>
    <property type="match status" value="1"/>
</dbReference>
<evidence type="ECO:0000256" key="8">
    <source>
        <dbReference type="ARBA" id="ARBA00022989"/>
    </source>
</evidence>
<evidence type="ECO:0000256" key="4">
    <source>
        <dbReference type="ARBA" id="ARBA00022692"/>
    </source>
</evidence>
<dbReference type="GeneID" id="105016658"/>
<evidence type="ECO:0000313" key="14">
    <source>
        <dbReference type="Proteomes" id="UP000265140"/>
    </source>
</evidence>
<feature type="compositionally biased region" description="Low complexity" evidence="10">
    <location>
        <begin position="194"/>
        <end position="205"/>
    </location>
</feature>
<feature type="compositionally biased region" description="Basic and acidic residues" evidence="10">
    <location>
        <begin position="53"/>
        <end position="62"/>
    </location>
</feature>
<evidence type="ECO:0000256" key="9">
    <source>
        <dbReference type="ARBA" id="ARBA00023136"/>
    </source>
</evidence>
<dbReference type="CDD" id="cd08377">
    <property type="entry name" value="C2C_MCTP_PRT"/>
    <property type="match status" value="1"/>
</dbReference>